<keyword evidence="1" id="KW-0732">Signal</keyword>
<sequence>MKITSLAACLSCLLLTACMATGIVKSKLDVIEDAASCKAPASILIVLLPGAYDKPDDFVQQGFVAALRQRKIAADIVIADTHIGYYTSEHLVTRLHEDIVVPARNKGYEKIWMVGISLGGYGSLLYAREHGADIDGLFLMAPFLGNRSLLAEIARAGLSGWQAGDIPKADYDRLLWSWIKGYSDTAISTQADWPPLYIGYGTEDRFAGSSRIIEKVLPPGRVTTTDGGHEWLPWQHLWAGFLDRPLLPRCE</sequence>
<dbReference type="KEGG" id="har:HEAR2872"/>
<dbReference type="EMBL" id="CU207211">
    <property type="protein sequence ID" value="CAL62986.1"/>
    <property type="molecule type" value="Genomic_DNA"/>
</dbReference>
<organism evidence="2 3">
    <name type="scientific">Herminiimonas arsenicoxydans</name>
    <dbReference type="NCBI Taxonomy" id="204773"/>
    <lineage>
        <taxon>Bacteria</taxon>
        <taxon>Pseudomonadati</taxon>
        <taxon>Pseudomonadota</taxon>
        <taxon>Betaproteobacteria</taxon>
        <taxon>Burkholderiales</taxon>
        <taxon>Oxalobacteraceae</taxon>
        <taxon>Herminiimonas</taxon>
    </lineage>
</organism>
<keyword evidence="3" id="KW-1185">Reference proteome</keyword>
<gene>
    <name evidence="2" type="ordered locus">HEAR2872</name>
</gene>
<dbReference type="Gene3D" id="3.40.50.1820">
    <property type="entry name" value="alpha/beta hydrolase"/>
    <property type="match status" value="1"/>
</dbReference>
<dbReference type="SUPFAM" id="SSF53474">
    <property type="entry name" value="alpha/beta-Hydrolases"/>
    <property type="match status" value="1"/>
</dbReference>
<reference evidence="2 3" key="1">
    <citation type="journal article" date="2007" name="PLoS Genet.">
        <title>A tale of two oxidation states: bacterial colonization of arsenic-rich environments.</title>
        <authorList>
            <person name="Muller D."/>
            <person name="Medigue C."/>
            <person name="Koechler S."/>
            <person name="Barbe V."/>
            <person name="Barakat M."/>
            <person name="Talla E."/>
            <person name="Bonnefoy V."/>
            <person name="Krin E."/>
            <person name="Arsene-Ploetze F."/>
            <person name="Carapito C."/>
            <person name="Chandler M."/>
            <person name="Cournoyer B."/>
            <person name="Cruveiller S."/>
            <person name="Dossat C."/>
            <person name="Duval S."/>
            <person name="Heymann M."/>
            <person name="Leize E."/>
            <person name="Lieutaud A."/>
            <person name="Lievremont D."/>
            <person name="Makita Y."/>
            <person name="Mangenot S."/>
            <person name="Nitschke W."/>
            <person name="Ortet P."/>
            <person name="Perdrial N."/>
            <person name="Schoepp B."/>
            <person name="Siguier N."/>
            <person name="Simeonova D.D."/>
            <person name="Rouy Z."/>
            <person name="Segurens B."/>
            <person name="Turlin E."/>
            <person name="Vallenet D."/>
            <person name="Van Dorsselaer A."/>
            <person name="Weiss S."/>
            <person name="Weissenbach J."/>
            <person name="Lett M.C."/>
            <person name="Danchin A."/>
            <person name="Bertin P.N."/>
        </authorList>
    </citation>
    <scope>NUCLEOTIDE SEQUENCE [LARGE SCALE GENOMIC DNA]</scope>
    <source>
        <strain evidence="3">ULPAs1</strain>
    </source>
</reference>
<dbReference type="STRING" id="204773.HEAR2872"/>
<evidence type="ECO:0008006" key="4">
    <source>
        <dbReference type="Google" id="ProtNLM"/>
    </source>
</evidence>
<dbReference type="eggNOG" id="COG0627">
    <property type="taxonomic scope" value="Bacteria"/>
</dbReference>
<proteinExistence type="predicted"/>
<dbReference type="HOGENOM" id="CLU_1179438_0_0_4"/>
<evidence type="ECO:0000313" key="3">
    <source>
        <dbReference type="Proteomes" id="UP000006697"/>
    </source>
</evidence>
<evidence type="ECO:0000313" key="2">
    <source>
        <dbReference type="EMBL" id="CAL62986.1"/>
    </source>
</evidence>
<evidence type="ECO:0000256" key="1">
    <source>
        <dbReference type="SAM" id="SignalP"/>
    </source>
</evidence>
<protein>
    <recommendedName>
        <fullName evidence="4">Alpha/beta hydrolase</fullName>
    </recommendedName>
</protein>
<feature type="signal peptide" evidence="1">
    <location>
        <begin position="1"/>
        <end position="20"/>
    </location>
</feature>
<dbReference type="InterPro" id="IPR029058">
    <property type="entry name" value="AB_hydrolase_fold"/>
</dbReference>
<dbReference type="AlphaFoldDB" id="A4G8Z9"/>
<feature type="chain" id="PRO_5002668093" description="Alpha/beta hydrolase" evidence="1">
    <location>
        <begin position="21"/>
        <end position="251"/>
    </location>
</feature>
<dbReference type="PROSITE" id="PS51257">
    <property type="entry name" value="PROKAR_LIPOPROTEIN"/>
    <property type="match status" value="1"/>
</dbReference>
<name>A4G8Z9_HERAR</name>
<dbReference type="Proteomes" id="UP000006697">
    <property type="component" value="Chromosome"/>
</dbReference>
<accession>A4G8Z9</accession>